<reference evidence="3" key="1">
    <citation type="journal article" date="2019" name="Int. J. Syst. Evol. Microbiol.">
        <title>The Global Catalogue of Microorganisms (GCM) 10K type strain sequencing project: providing services to taxonomists for standard genome sequencing and annotation.</title>
        <authorList>
            <consortium name="The Broad Institute Genomics Platform"/>
            <consortium name="The Broad Institute Genome Sequencing Center for Infectious Disease"/>
            <person name="Wu L."/>
            <person name="Ma J."/>
        </authorList>
    </citation>
    <scope>NUCLEOTIDE SEQUENCE [LARGE SCALE GENOMIC DNA]</scope>
    <source>
        <strain evidence="3">KCTC 23707</strain>
    </source>
</reference>
<feature type="chain" id="PRO_5047383749" description="DUF1795 domain-containing protein" evidence="1">
    <location>
        <begin position="23"/>
        <end position="183"/>
    </location>
</feature>
<accession>A0ABW4K611</accession>
<dbReference type="RefSeq" id="WP_378797861.1">
    <property type="nucleotide sequence ID" value="NZ_JBHUER010000003.1"/>
</dbReference>
<keyword evidence="1" id="KW-0732">Signal</keyword>
<name>A0ABW4K611_9HYPH</name>
<evidence type="ECO:0000313" key="2">
    <source>
        <dbReference type="EMBL" id="MFD1702503.1"/>
    </source>
</evidence>
<feature type="signal peptide" evidence="1">
    <location>
        <begin position="1"/>
        <end position="22"/>
    </location>
</feature>
<keyword evidence="3" id="KW-1185">Reference proteome</keyword>
<evidence type="ECO:0000313" key="3">
    <source>
        <dbReference type="Proteomes" id="UP001597308"/>
    </source>
</evidence>
<gene>
    <name evidence="2" type="ORF">ACFSCV_05725</name>
</gene>
<proteinExistence type="predicted"/>
<evidence type="ECO:0008006" key="4">
    <source>
        <dbReference type="Google" id="ProtNLM"/>
    </source>
</evidence>
<organism evidence="2 3">
    <name type="scientific">Methylopila henanensis</name>
    <dbReference type="NCBI Taxonomy" id="873516"/>
    <lineage>
        <taxon>Bacteria</taxon>
        <taxon>Pseudomonadati</taxon>
        <taxon>Pseudomonadota</taxon>
        <taxon>Alphaproteobacteria</taxon>
        <taxon>Hyphomicrobiales</taxon>
        <taxon>Methylopilaceae</taxon>
        <taxon>Methylopila</taxon>
    </lineage>
</organism>
<dbReference type="Proteomes" id="UP001597308">
    <property type="component" value="Unassembled WGS sequence"/>
</dbReference>
<protein>
    <recommendedName>
        <fullName evidence="4">DUF1795 domain-containing protein</fullName>
    </recommendedName>
</protein>
<dbReference type="EMBL" id="JBHUER010000003">
    <property type="protein sequence ID" value="MFD1702503.1"/>
    <property type="molecule type" value="Genomic_DNA"/>
</dbReference>
<comment type="caution">
    <text evidence="2">The sequence shown here is derived from an EMBL/GenBank/DDBJ whole genome shotgun (WGS) entry which is preliminary data.</text>
</comment>
<evidence type="ECO:0000256" key="1">
    <source>
        <dbReference type="SAM" id="SignalP"/>
    </source>
</evidence>
<sequence length="183" mass="19308">MAVRFRRLAAVCLAIVPLAAAAEPVRDEASGLAIDPPAGYSVEKIDGGQRYAAAFNVKKTGADEPGCRVGFQASPQNAGLTQEEINAFTAKPEWTDLIKATLALYYDVASVDPFEQAGLAGAAVIGDIKAAEGETQAPDARSYLVLLDTPKGRTTLVCVAARSDFDARRAEFEAVARAVQPPR</sequence>